<keyword evidence="3" id="KW-1185">Reference proteome</keyword>
<evidence type="ECO:0000313" key="3">
    <source>
        <dbReference type="Proteomes" id="UP000813444"/>
    </source>
</evidence>
<organism evidence="2 3">
    <name type="scientific">Stachybotrys elegans</name>
    <dbReference type="NCBI Taxonomy" id="80388"/>
    <lineage>
        <taxon>Eukaryota</taxon>
        <taxon>Fungi</taxon>
        <taxon>Dikarya</taxon>
        <taxon>Ascomycota</taxon>
        <taxon>Pezizomycotina</taxon>
        <taxon>Sordariomycetes</taxon>
        <taxon>Hypocreomycetidae</taxon>
        <taxon>Hypocreales</taxon>
        <taxon>Stachybotryaceae</taxon>
        <taxon>Stachybotrys</taxon>
    </lineage>
</organism>
<dbReference type="Proteomes" id="UP000813444">
    <property type="component" value="Unassembled WGS sequence"/>
</dbReference>
<feature type="region of interest" description="Disordered" evidence="1">
    <location>
        <begin position="1"/>
        <end position="54"/>
    </location>
</feature>
<accession>A0A8K0SFA4</accession>
<dbReference type="OrthoDB" id="5098447at2759"/>
<gene>
    <name evidence="2" type="ORF">B0I35DRAFT_414433</name>
</gene>
<comment type="caution">
    <text evidence="2">The sequence shown here is derived from an EMBL/GenBank/DDBJ whole genome shotgun (WGS) entry which is preliminary data.</text>
</comment>
<evidence type="ECO:0000256" key="1">
    <source>
        <dbReference type="SAM" id="MobiDB-lite"/>
    </source>
</evidence>
<dbReference type="EMBL" id="JAGPNK010000022">
    <property type="protein sequence ID" value="KAH7304602.1"/>
    <property type="molecule type" value="Genomic_DNA"/>
</dbReference>
<name>A0A8K0SFA4_9HYPO</name>
<dbReference type="AlphaFoldDB" id="A0A8K0SFA4"/>
<feature type="compositionally biased region" description="Basic and acidic residues" evidence="1">
    <location>
        <begin position="9"/>
        <end position="18"/>
    </location>
</feature>
<protein>
    <submittedName>
        <fullName evidence="2">Uncharacterized protein</fullName>
    </submittedName>
</protein>
<sequence length="229" mass="24838">MQSKLLRQSAEDAERDAKQWAASSADDEHTVGGISWGDADGDDGSDKDQGAPSIYRCDNIGEATRLIDVLRSASGSNQITAGSKELSAMTQQLCKFQHAALGSTAELHARIVPEQVKMIQGIQGMNDVAVNDGPQRRRSHDETAQRDSSGPGAASTVASIAFISICRHLDLVCNGENGSANSDGRAPQLRDQFVDSPTRTDWQEKYLLIINKVSMLGARTLYMINKRIY</sequence>
<evidence type="ECO:0000313" key="2">
    <source>
        <dbReference type="EMBL" id="KAH7304602.1"/>
    </source>
</evidence>
<reference evidence="2" key="1">
    <citation type="journal article" date="2021" name="Nat. Commun.">
        <title>Genetic determinants of endophytism in the Arabidopsis root mycobiome.</title>
        <authorList>
            <person name="Mesny F."/>
            <person name="Miyauchi S."/>
            <person name="Thiergart T."/>
            <person name="Pickel B."/>
            <person name="Atanasova L."/>
            <person name="Karlsson M."/>
            <person name="Huettel B."/>
            <person name="Barry K.W."/>
            <person name="Haridas S."/>
            <person name="Chen C."/>
            <person name="Bauer D."/>
            <person name="Andreopoulos W."/>
            <person name="Pangilinan J."/>
            <person name="LaButti K."/>
            <person name="Riley R."/>
            <person name="Lipzen A."/>
            <person name="Clum A."/>
            <person name="Drula E."/>
            <person name="Henrissat B."/>
            <person name="Kohler A."/>
            <person name="Grigoriev I.V."/>
            <person name="Martin F.M."/>
            <person name="Hacquard S."/>
        </authorList>
    </citation>
    <scope>NUCLEOTIDE SEQUENCE</scope>
    <source>
        <strain evidence="2">MPI-CAGE-CH-0235</strain>
    </source>
</reference>
<proteinExistence type="predicted"/>
<feature type="region of interest" description="Disordered" evidence="1">
    <location>
        <begin position="128"/>
        <end position="153"/>
    </location>
</feature>